<sequence length="198" mass="21775">MPSPDFERLLTVVDVLKICGTKQVNEADVRRRTAINASLPIRKSYKLARCGGRAAAPALAKAATTLEDDGRSTSYPIRNLFGENNHPIVNGHTELCRRLSSRACTTLWFAGRICKDIYQQCRVATCQLGTVCRRRAVRISIMGESTDKYSISGIGPCAPCVEEDVKTWVLNVISASVTMVKTMANLRSVLSQRGRLNS</sequence>
<proteinExistence type="predicted"/>
<reference evidence="1 2" key="1">
    <citation type="journal article" date="2019" name="Commun. Biol.">
        <title>The bagworm genome reveals a unique fibroin gene that provides high tensile strength.</title>
        <authorList>
            <person name="Kono N."/>
            <person name="Nakamura H."/>
            <person name="Ohtoshi R."/>
            <person name="Tomita M."/>
            <person name="Numata K."/>
            <person name="Arakawa K."/>
        </authorList>
    </citation>
    <scope>NUCLEOTIDE SEQUENCE [LARGE SCALE GENOMIC DNA]</scope>
</reference>
<protein>
    <submittedName>
        <fullName evidence="1">Uncharacterized protein</fullName>
    </submittedName>
</protein>
<organism evidence="1 2">
    <name type="scientific">Eumeta variegata</name>
    <name type="common">Bagworm moth</name>
    <name type="synonym">Eumeta japonica</name>
    <dbReference type="NCBI Taxonomy" id="151549"/>
    <lineage>
        <taxon>Eukaryota</taxon>
        <taxon>Metazoa</taxon>
        <taxon>Ecdysozoa</taxon>
        <taxon>Arthropoda</taxon>
        <taxon>Hexapoda</taxon>
        <taxon>Insecta</taxon>
        <taxon>Pterygota</taxon>
        <taxon>Neoptera</taxon>
        <taxon>Endopterygota</taxon>
        <taxon>Lepidoptera</taxon>
        <taxon>Glossata</taxon>
        <taxon>Ditrysia</taxon>
        <taxon>Tineoidea</taxon>
        <taxon>Psychidae</taxon>
        <taxon>Oiketicinae</taxon>
        <taxon>Eumeta</taxon>
    </lineage>
</organism>
<keyword evidence="2" id="KW-1185">Reference proteome</keyword>
<comment type="caution">
    <text evidence="1">The sequence shown here is derived from an EMBL/GenBank/DDBJ whole genome shotgun (WGS) entry which is preliminary data.</text>
</comment>
<name>A0A4C1W466_EUMVA</name>
<accession>A0A4C1W466</accession>
<dbReference type="AlphaFoldDB" id="A0A4C1W466"/>
<gene>
    <name evidence="1" type="ORF">EVAR_29037_1</name>
</gene>
<dbReference type="EMBL" id="BGZK01000467">
    <property type="protein sequence ID" value="GBP45289.1"/>
    <property type="molecule type" value="Genomic_DNA"/>
</dbReference>
<evidence type="ECO:0000313" key="2">
    <source>
        <dbReference type="Proteomes" id="UP000299102"/>
    </source>
</evidence>
<dbReference type="Proteomes" id="UP000299102">
    <property type="component" value="Unassembled WGS sequence"/>
</dbReference>
<evidence type="ECO:0000313" key="1">
    <source>
        <dbReference type="EMBL" id="GBP45289.1"/>
    </source>
</evidence>